<evidence type="ECO:0000313" key="2">
    <source>
        <dbReference type="EMBL" id="KZP15835.1"/>
    </source>
</evidence>
<evidence type="ECO:0000256" key="1">
    <source>
        <dbReference type="SAM" id="MobiDB-lite"/>
    </source>
</evidence>
<dbReference type="Proteomes" id="UP000076532">
    <property type="component" value="Unassembled WGS sequence"/>
</dbReference>
<dbReference type="AlphaFoldDB" id="A0A166EJS5"/>
<gene>
    <name evidence="2" type="ORF">FIBSPDRAFT_958509</name>
</gene>
<name>A0A166EJS5_9AGAM</name>
<dbReference type="EMBL" id="KV417600">
    <property type="protein sequence ID" value="KZP15835.1"/>
    <property type="molecule type" value="Genomic_DNA"/>
</dbReference>
<keyword evidence="3" id="KW-1185">Reference proteome</keyword>
<feature type="compositionally biased region" description="Polar residues" evidence="1">
    <location>
        <begin position="159"/>
        <end position="171"/>
    </location>
</feature>
<dbReference type="OrthoDB" id="2677451at2759"/>
<sequence length="309" mass="33859">MDLNPDTVELGYKYPAQRLGDAPVEIISQADLDEAIATVQAMSRRAGCKIHILIHNLKTPTHATTTTKKRKADDGDENPGASIDITAQLRNLKEHLARRTHDRCYCVVTPAKGEHQELDVFHLTLWTRKMALGEVDLDHPPNVLSFDRLPTKKPRTSKTDPSTQGSSTTIHNHLPGAAAPVLTDDGGQQLANTHANIITKPSQHEDSDDDFVPAYATIQQALQELHAVMPNSNFPQYRAALITLGAHYVDGAAVLTAANLRNDVGMPTGVIDAFQCHVRRLVKRAKKGKGCVLVVKDEGDEENRPFAIN</sequence>
<organism evidence="2 3">
    <name type="scientific">Athelia psychrophila</name>
    <dbReference type="NCBI Taxonomy" id="1759441"/>
    <lineage>
        <taxon>Eukaryota</taxon>
        <taxon>Fungi</taxon>
        <taxon>Dikarya</taxon>
        <taxon>Basidiomycota</taxon>
        <taxon>Agaricomycotina</taxon>
        <taxon>Agaricomycetes</taxon>
        <taxon>Agaricomycetidae</taxon>
        <taxon>Atheliales</taxon>
        <taxon>Atheliaceae</taxon>
        <taxon>Athelia</taxon>
    </lineage>
</organism>
<accession>A0A166EJS5</accession>
<protein>
    <submittedName>
        <fullName evidence="2">Uncharacterized protein</fullName>
    </submittedName>
</protein>
<feature type="region of interest" description="Disordered" evidence="1">
    <location>
        <begin position="61"/>
        <end position="82"/>
    </location>
</feature>
<evidence type="ECO:0000313" key="3">
    <source>
        <dbReference type="Proteomes" id="UP000076532"/>
    </source>
</evidence>
<proteinExistence type="predicted"/>
<feature type="region of interest" description="Disordered" evidence="1">
    <location>
        <begin position="145"/>
        <end position="171"/>
    </location>
</feature>
<reference evidence="2 3" key="1">
    <citation type="journal article" date="2016" name="Mol. Biol. Evol.">
        <title>Comparative Genomics of Early-Diverging Mushroom-Forming Fungi Provides Insights into the Origins of Lignocellulose Decay Capabilities.</title>
        <authorList>
            <person name="Nagy L.G."/>
            <person name="Riley R."/>
            <person name="Tritt A."/>
            <person name="Adam C."/>
            <person name="Daum C."/>
            <person name="Floudas D."/>
            <person name="Sun H."/>
            <person name="Yadav J.S."/>
            <person name="Pangilinan J."/>
            <person name="Larsson K.H."/>
            <person name="Matsuura K."/>
            <person name="Barry K."/>
            <person name="Labutti K."/>
            <person name="Kuo R."/>
            <person name="Ohm R.A."/>
            <person name="Bhattacharya S.S."/>
            <person name="Shirouzu T."/>
            <person name="Yoshinaga Y."/>
            <person name="Martin F.M."/>
            <person name="Grigoriev I.V."/>
            <person name="Hibbett D.S."/>
        </authorList>
    </citation>
    <scope>NUCLEOTIDE SEQUENCE [LARGE SCALE GENOMIC DNA]</scope>
    <source>
        <strain evidence="2 3">CBS 109695</strain>
    </source>
</reference>